<keyword evidence="2" id="KW-0808">Transferase</keyword>
<protein>
    <submittedName>
        <fullName evidence="2">Phosphoribosyltransferase</fullName>
    </submittedName>
</protein>
<keyword evidence="5" id="KW-1185">Reference proteome</keyword>
<dbReference type="RefSeq" id="WP_163828285.1">
    <property type="nucleotide sequence ID" value="NZ_JAAGUX010000006.1"/>
</dbReference>
<dbReference type="Pfam" id="PF00156">
    <property type="entry name" value="Pribosyltran"/>
    <property type="match status" value="1"/>
</dbReference>
<dbReference type="InterPro" id="IPR029058">
    <property type="entry name" value="AB_hydrolase_fold"/>
</dbReference>
<dbReference type="Proteomes" id="UP000470876">
    <property type="component" value="Unassembled WGS sequence"/>
</dbReference>
<evidence type="ECO:0000313" key="4">
    <source>
        <dbReference type="Proteomes" id="UP000468928"/>
    </source>
</evidence>
<dbReference type="Gene3D" id="3.30.1310.20">
    <property type="entry name" value="PRTase-like"/>
    <property type="match status" value="1"/>
</dbReference>
<comment type="caution">
    <text evidence="2">The sequence shown here is derived from an EMBL/GenBank/DDBJ whole genome shotgun (WGS) entry which is preliminary data.</text>
</comment>
<dbReference type="PANTHER" id="PTHR13136:SF11">
    <property type="entry name" value="TESTIS-EXPRESSED PROTEIN 30"/>
    <property type="match status" value="1"/>
</dbReference>
<sequence>MMFEDRRDAGRRLAERLDFLRGENVVVLGVPPGGAVVASEVASSLRAPLDVVVLRRLDDPQRPGLTFGALSEGGVVVIDNSIVSRARLTRYEIAEVERHECQQLTARVDRLRRAVPRIPVRDRIAVVVDEGIAVEAVTRAVCREARARGARRVILAVPAAGQDVLMALRGDVDELVCVEMSPGSGAGDRLYRQFAQVTDAEVTVLLNRAAGMSAAGPPRPPLRDESVHILAGGVQLAGHLMIPSDPIGLVVFAHGSGSSRHSPRNRYVAGVLNDAGLGTLLVDLLTAEEEGDRSRVFDVQLLASRLVDLTVWLAEQEEAAGLRVGYFGASTGAAAALRAVVSPEASIAAVVSRGGRPDLAGPVLAEVQAPTMLIVGGADDAVLELNRLAAQQMTCETVLTVVPGATHLFTEPGALTKVAELARTWFIKQLAPLGTGPRSADGGKFPR</sequence>
<evidence type="ECO:0000313" key="5">
    <source>
        <dbReference type="Proteomes" id="UP000470876"/>
    </source>
</evidence>
<dbReference type="EMBL" id="JAAGUX010000006">
    <property type="protein sequence ID" value="NEW55023.1"/>
    <property type="molecule type" value="Genomic_DNA"/>
</dbReference>
<dbReference type="InterPro" id="IPR029057">
    <property type="entry name" value="PRTase-like"/>
</dbReference>
<dbReference type="SUPFAM" id="SSF53474">
    <property type="entry name" value="alpha/beta-Hydrolases"/>
    <property type="match status" value="1"/>
</dbReference>
<proteinExistence type="predicted"/>
<evidence type="ECO:0000259" key="1">
    <source>
        <dbReference type="Pfam" id="PF00156"/>
    </source>
</evidence>
<evidence type="ECO:0000313" key="3">
    <source>
        <dbReference type="EMBL" id="NEW55023.1"/>
    </source>
</evidence>
<gene>
    <name evidence="2" type="ORF">GV789_02240</name>
    <name evidence="3" type="ORF">GV794_04990</name>
</gene>
<feature type="domain" description="Phosphoribosyltransferase" evidence="1">
    <location>
        <begin position="8"/>
        <end position="168"/>
    </location>
</feature>
<keyword evidence="2" id="KW-0328">Glycosyltransferase</keyword>
<dbReference type="PANTHER" id="PTHR13136">
    <property type="entry name" value="TESTIS DEVELOPMENT PROTEIN PRTD"/>
    <property type="match status" value="1"/>
</dbReference>
<dbReference type="GO" id="GO:0016757">
    <property type="term" value="F:glycosyltransferase activity"/>
    <property type="evidence" value="ECO:0007669"/>
    <property type="project" value="UniProtKB-KW"/>
</dbReference>
<dbReference type="SUPFAM" id="SSF53271">
    <property type="entry name" value="PRTase-like"/>
    <property type="match status" value="1"/>
</dbReference>
<dbReference type="InterPro" id="IPR026555">
    <property type="entry name" value="NSL3/Tex30"/>
</dbReference>
<accession>A0A6P1D2U0</accession>
<dbReference type="CDD" id="cd06223">
    <property type="entry name" value="PRTases_typeI"/>
    <property type="match status" value="1"/>
</dbReference>
<dbReference type="InterPro" id="IPR000836">
    <property type="entry name" value="PRTase_dom"/>
</dbReference>
<dbReference type="EMBL" id="JAAGUZ010000004">
    <property type="protein sequence ID" value="NEW43283.1"/>
    <property type="molecule type" value="Genomic_DNA"/>
</dbReference>
<organism evidence="2 4">
    <name type="scientific">Nocardia cyriacigeorgica</name>
    <dbReference type="NCBI Taxonomy" id="135487"/>
    <lineage>
        <taxon>Bacteria</taxon>
        <taxon>Bacillati</taxon>
        <taxon>Actinomycetota</taxon>
        <taxon>Actinomycetes</taxon>
        <taxon>Mycobacteriales</taxon>
        <taxon>Nocardiaceae</taxon>
        <taxon>Nocardia</taxon>
    </lineage>
</organism>
<dbReference type="Gene3D" id="3.40.50.1820">
    <property type="entry name" value="alpha/beta hydrolase"/>
    <property type="match status" value="1"/>
</dbReference>
<reference evidence="4 5" key="1">
    <citation type="submission" date="2020-01" db="EMBL/GenBank/DDBJ databases">
        <title>Genetics and antimicrobial susceptibilities of Nocardia species isolated from the soil; a comparison with species isolated from humans.</title>
        <authorList>
            <person name="Carrasco G."/>
            <person name="Monzon S."/>
            <person name="Sansegundo M."/>
            <person name="Garcia E."/>
            <person name="Garrido N."/>
            <person name="Medina M.J."/>
            <person name="Villalon P."/>
            <person name="Ramirez-Arocha A.C."/>
            <person name="Jimenez P."/>
            <person name="Cuesta I."/>
            <person name="Valdezate S."/>
        </authorList>
    </citation>
    <scope>NUCLEOTIDE SEQUENCE [LARGE SCALE GENOMIC DNA]</scope>
    <source>
        <strain evidence="2 4">CNM20110639</strain>
        <strain evidence="3 5">CNM20110649</strain>
    </source>
</reference>
<evidence type="ECO:0000313" key="2">
    <source>
        <dbReference type="EMBL" id="NEW43283.1"/>
    </source>
</evidence>
<dbReference type="Proteomes" id="UP000468928">
    <property type="component" value="Unassembled WGS sequence"/>
</dbReference>
<name>A0A6P1D2U0_9NOCA</name>
<dbReference type="Gene3D" id="3.40.50.2020">
    <property type="match status" value="1"/>
</dbReference>
<dbReference type="AlphaFoldDB" id="A0A6P1D2U0"/>